<evidence type="ECO:0000313" key="1">
    <source>
        <dbReference type="EMBL" id="ALP94738.1"/>
    </source>
</evidence>
<dbReference type="AlphaFoldDB" id="A0A0S2W637"/>
<dbReference type="EMBL" id="CP011307">
    <property type="protein sequence ID" value="ALP94738.1"/>
    <property type="molecule type" value="Genomic_DNA"/>
</dbReference>
<reference evidence="2" key="2">
    <citation type="submission" date="2015-04" db="EMBL/GenBank/DDBJ databases">
        <title>A butyrogenic pathway from the amino acid lysine in a human gut commensal.</title>
        <authorList>
            <person name="de Vos W.M."/>
            <person name="Bui N.T.P."/>
            <person name="Plugge C.M."/>
            <person name="Ritari J."/>
        </authorList>
    </citation>
    <scope>NUCLEOTIDE SEQUENCE [LARGE SCALE GENOMIC DNA]</scope>
    <source>
        <strain evidence="2">AF211</strain>
    </source>
</reference>
<dbReference type="Proteomes" id="UP000064844">
    <property type="component" value="Chromosome"/>
</dbReference>
<keyword evidence="2" id="KW-1185">Reference proteome</keyword>
<organism evidence="1 2">
    <name type="scientific">Intestinimonas butyriciproducens</name>
    <dbReference type="NCBI Taxonomy" id="1297617"/>
    <lineage>
        <taxon>Bacteria</taxon>
        <taxon>Bacillati</taxon>
        <taxon>Bacillota</taxon>
        <taxon>Clostridia</taxon>
        <taxon>Eubacteriales</taxon>
        <taxon>Intestinimonas</taxon>
    </lineage>
</organism>
<protein>
    <submittedName>
        <fullName evidence="1">Uncharacterized protein</fullName>
    </submittedName>
</protein>
<name>A0A0S2W637_9FIRM</name>
<accession>A0A0S2W637</accession>
<reference evidence="1 2" key="1">
    <citation type="journal article" date="2015" name="Nat. Commun.">
        <title>Production of butyrate from lysine and the Amadori product fructoselysine by a human gut commensal.</title>
        <authorList>
            <person name="Bui T.P."/>
            <person name="Ritari J."/>
            <person name="Boeren S."/>
            <person name="de Waard P."/>
            <person name="Plugge C.M."/>
            <person name="de Vos W.M."/>
        </authorList>
    </citation>
    <scope>NUCLEOTIDE SEQUENCE [LARGE SCALE GENOMIC DNA]</scope>
    <source>
        <strain evidence="1 2">AF211</strain>
    </source>
</reference>
<evidence type="ECO:0000313" key="2">
    <source>
        <dbReference type="Proteomes" id="UP000064844"/>
    </source>
</evidence>
<gene>
    <name evidence="1" type="ORF">IB211_02347c</name>
</gene>
<dbReference type="KEGG" id="ibu:IB211_02347c"/>
<proteinExistence type="predicted"/>
<sequence length="41" mass="4636">MTAKYILIYQKKNVNTKFPASRNFLKDVSEAGHVRPLRGSG</sequence>